<organism evidence="1 2">
    <name type="scientific">Lacrimispora amygdalina</name>
    <dbReference type="NCBI Taxonomy" id="253257"/>
    <lineage>
        <taxon>Bacteria</taxon>
        <taxon>Bacillati</taxon>
        <taxon>Bacillota</taxon>
        <taxon>Clostridia</taxon>
        <taxon>Lachnospirales</taxon>
        <taxon>Lachnospiraceae</taxon>
        <taxon>Lacrimispora</taxon>
    </lineage>
</organism>
<name>A0A3E2NBG1_9FIRM</name>
<dbReference type="OrthoDB" id="9853139at2"/>
<evidence type="ECO:0000313" key="2">
    <source>
        <dbReference type="Proteomes" id="UP000260680"/>
    </source>
</evidence>
<reference evidence="1 2" key="1">
    <citation type="submission" date="2018-07" db="EMBL/GenBank/DDBJ databases">
        <title>New species, Clostridium PI-S10-A1B.</title>
        <authorList>
            <person name="Krishna G."/>
            <person name="Summeta K."/>
            <person name="Shikha S."/>
            <person name="Prabhu P.B."/>
            <person name="Suresh K."/>
        </authorList>
    </citation>
    <scope>NUCLEOTIDE SEQUENCE [LARGE SCALE GENOMIC DNA]</scope>
    <source>
        <strain evidence="1 2">PI-S10-A1B</strain>
    </source>
</reference>
<accession>A0A3E2NBG1</accession>
<evidence type="ECO:0000313" key="1">
    <source>
        <dbReference type="EMBL" id="RFZ78220.1"/>
    </source>
</evidence>
<comment type="caution">
    <text evidence="1">The sequence shown here is derived from an EMBL/GenBank/DDBJ whole genome shotgun (WGS) entry which is preliminary data.</text>
</comment>
<sequence>MDQICRSEELIKLLGEAEEEYPEDIIPYKWSFPHEYIPETITQTDKFINFEISAAIDPRNDVYKDLTIYFYIICHQDAIRYEENGRTYLWYDKAVCELDNIFSDKNILGIGTTTLVSNVPYYPQQKFKGRLLKFVVKDFSDGAKYGR</sequence>
<dbReference type="AlphaFoldDB" id="A0A3E2NBG1"/>
<proteinExistence type="predicted"/>
<protein>
    <recommendedName>
        <fullName evidence="3">DUF3168 domain-containing protein</fullName>
    </recommendedName>
</protein>
<evidence type="ECO:0008006" key="3">
    <source>
        <dbReference type="Google" id="ProtNLM"/>
    </source>
</evidence>
<gene>
    <name evidence="1" type="ORF">DS742_13965</name>
</gene>
<dbReference type="Proteomes" id="UP000260680">
    <property type="component" value="Unassembled WGS sequence"/>
</dbReference>
<dbReference type="EMBL" id="QOHO01000043">
    <property type="protein sequence ID" value="RFZ78220.1"/>
    <property type="molecule type" value="Genomic_DNA"/>
</dbReference>